<sequence>MRDPEKLYPHDYLMKPIIKLIPDAFRPNHFTIARMVMTPVVLLLLFFEQYDIGVPFFIFVAFTDAIDGSLARWRQQITDWGTFYDPVADKLLIGSVILLILLQHVNPILGYMIVLIECLMIIGGWYKRRQGHKVQANIWGKIKMILQFAGIMMLLMALWFGLDLFIPISYGTLILGLIFAIVALLTYSL</sequence>
<comment type="similarity">
    <text evidence="2 11">Belongs to the CDP-alcohol phosphatidyltransferase class-I family.</text>
</comment>
<evidence type="ECO:0000256" key="1">
    <source>
        <dbReference type="ARBA" id="ARBA00004141"/>
    </source>
</evidence>
<dbReference type="Pfam" id="PF01066">
    <property type="entry name" value="CDP-OH_P_transf"/>
    <property type="match status" value="1"/>
</dbReference>
<evidence type="ECO:0000256" key="3">
    <source>
        <dbReference type="ARBA" id="ARBA00022516"/>
    </source>
</evidence>
<feature type="transmembrane region" description="Helical" evidence="12">
    <location>
        <begin position="168"/>
        <end position="187"/>
    </location>
</feature>
<dbReference type="Proteomes" id="UP000033930">
    <property type="component" value="Unassembled WGS sequence"/>
</dbReference>
<dbReference type="GO" id="GO:0016020">
    <property type="term" value="C:membrane"/>
    <property type="evidence" value="ECO:0007669"/>
    <property type="project" value="UniProtKB-SubCell"/>
</dbReference>
<dbReference type="InterPro" id="IPR004570">
    <property type="entry name" value="Phosphatidylglycerol_P_synth"/>
</dbReference>
<dbReference type="PROSITE" id="PS00379">
    <property type="entry name" value="CDP_ALCOHOL_P_TRANSF"/>
    <property type="match status" value="1"/>
</dbReference>
<reference evidence="13 14" key="1">
    <citation type="journal article" date="2015" name="Nature">
        <title>rRNA introns, odd ribosomes, and small enigmatic genomes across a large radiation of phyla.</title>
        <authorList>
            <person name="Brown C.T."/>
            <person name="Hug L.A."/>
            <person name="Thomas B.C."/>
            <person name="Sharon I."/>
            <person name="Castelle C.J."/>
            <person name="Singh A."/>
            <person name="Wilkins M.J."/>
            <person name="Williams K.H."/>
            <person name="Banfield J.F."/>
        </authorList>
    </citation>
    <scope>NUCLEOTIDE SEQUENCE [LARGE SCALE GENOMIC DNA]</scope>
</reference>
<comment type="subcellular location">
    <subcellularLocation>
        <location evidence="1">Membrane</location>
        <topology evidence="1">Multi-pass membrane protein</topology>
    </subcellularLocation>
</comment>
<keyword evidence="10" id="KW-1208">Phospholipid metabolism</keyword>
<dbReference type="InterPro" id="IPR000462">
    <property type="entry name" value="CDP-OH_P_trans"/>
</dbReference>
<comment type="caution">
    <text evidence="13">The sequence shown here is derived from an EMBL/GenBank/DDBJ whole genome shotgun (WGS) entry which is preliminary data.</text>
</comment>
<keyword evidence="3" id="KW-0444">Lipid biosynthesis</keyword>
<keyword evidence="7" id="KW-0443">Lipid metabolism</keyword>
<evidence type="ECO:0000256" key="9">
    <source>
        <dbReference type="ARBA" id="ARBA00023209"/>
    </source>
</evidence>
<evidence type="ECO:0000256" key="10">
    <source>
        <dbReference type="ARBA" id="ARBA00023264"/>
    </source>
</evidence>
<dbReference type="InterPro" id="IPR050324">
    <property type="entry name" value="CDP-alcohol_PTase-I"/>
</dbReference>
<keyword evidence="5 12" id="KW-0812">Transmembrane</keyword>
<dbReference type="Gene3D" id="1.20.120.1760">
    <property type="match status" value="1"/>
</dbReference>
<keyword evidence="4 11" id="KW-0808">Transferase</keyword>
<dbReference type="AlphaFoldDB" id="A0A0G0VFL6"/>
<evidence type="ECO:0000256" key="2">
    <source>
        <dbReference type="ARBA" id="ARBA00010441"/>
    </source>
</evidence>
<evidence type="ECO:0000256" key="8">
    <source>
        <dbReference type="ARBA" id="ARBA00023136"/>
    </source>
</evidence>
<dbReference type="PANTHER" id="PTHR14269">
    <property type="entry name" value="CDP-DIACYLGLYCEROL--GLYCEROL-3-PHOSPHATE 3-PHOSPHATIDYLTRANSFERASE-RELATED"/>
    <property type="match status" value="1"/>
</dbReference>
<proteinExistence type="inferred from homology"/>
<dbReference type="PANTHER" id="PTHR14269:SF11">
    <property type="entry name" value="CDP-DIACYLGLYCEROL--GLYCEROL-3-PHOSPHATE 3-PHOSPHATIDYLTRANSFERASE"/>
    <property type="match status" value="1"/>
</dbReference>
<evidence type="ECO:0000313" key="13">
    <source>
        <dbReference type="EMBL" id="KKR99744.1"/>
    </source>
</evidence>
<evidence type="ECO:0000256" key="11">
    <source>
        <dbReference type="RuleBase" id="RU003750"/>
    </source>
</evidence>
<dbReference type="EMBL" id="LCAW01000003">
    <property type="protein sequence ID" value="KKR99744.1"/>
    <property type="molecule type" value="Genomic_DNA"/>
</dbReference>
<keyword evidence="8 12" id="KW-0472">Membrane</keyword>
<name>A0A0G0VFL6_9BACT</name>
<dbReference type="PIRSF" id="PIRSF000847">
    <property type="entry name" value="Phos_ph_gly_syn"/>
    <property type="match status" value="1"/>
</dbReference>
<gene>
    <name evidence="13" type="ORF">UU50_C0003G0049</name>
</gene>
<keyword evidence="9" id="KW-0594">Phospholipid biosynthesis</keyword>
<dbReference type="GO" id="GO:0046474">
    <property type="term" value="P:glycerophospholipid biosynthetic process"/>
    <property type="evidence" value="ECO:0007669"/>
    <property type="project" value="TreeGrafter"/>
</dbReference>
<evidence type="ECO:0000256" key="4">
    <source>
        <dbReference type="ARBA" id="ARBA00022679"/>
    </source>
</evidence>
<dbReference type="InterPro" id="IPR043130">
    <property type="entry name" value="CDP-OH_PTrfase_TM_dom"/>
</dbReference>
<keyword evidence="6 12" id="KW-1133">Transmembrane helix</keyword>
<evidence type="ECO:0000256" key="6">
    <source>
        <dbReference type="ARBA" id="ARBA00022989"/>
    </source>
</evidence>
<evidence type="ECO:0000256" key="12">
    <source>
        <dbReference type="SAM" id="Phobius"/>
    </source>
</evidence>
<feature type="transmembrane region" description="Helical" evidence="12">
    <location>
        <begin position="138"/>
        <end position="162"/>
    </location>
</feature>
<evidence type="ECO:0000256" key="7">
    <source>
        <dbReference type="ARBA" id="ARBA00023098"/>
    </source>
</evidence>
<feature type="transmembrane region" description="Helical" evidence="12">
    <location>
        <begin position="108"/>
        <end position="126"/>
    </location>
</feature>
<organism evidence="13 14">
    <name type="scientific">Candidatus Uhrbacteria bacterium GW2011_GWC1_41_20</name>
    <dbReference type="NCBI Taxonomy" id="1618983"/>
    <lineage>
        <taxon>Bacteria</taxon>
        <taxon>Candidatus Uhriibacteriota</taxon>
    </lineage>
</organism>
<evidence type="ECO:0000256" key="5">
    <source>
        <dbReference type="ARBA" id="ARBA00022692"/>
    </source>
</evidence>
<evidence type="ECO:0000313" key="14">
    <source>
        <dbReference type="Proteomes" id="UP000033930"/>
    </source>
</evidence>
<accession>A0A0G0VFL6</accession>
<dbReference type="GO" id="GO:0008444">
    <property type="term" value="F:CDP-diacylglycerol-glycerol-3-phosphate 3-phosphatidyltransferase activity"/>
    <property type="evidence" value="ECO:0007669"/>
    <property type="project" value="InterPro"/>
</dbReference>
<protein>
    <submittedName>
        <fullName evidence="13">CDP-diacylglycerol-glycerol-3-phosphate 3-phosphatidyltransferase</fullName>
    </submittedName>
</protein>
<dbReference type="InterPro" id="IPR048254">
    <property type="entry name" value="CDP_ALCOHOL_P_TRANSF_CS"/>
</dbReference>